<dbReference type="AlphaFoldDB" id="A0A1F4XJR9"/>
<evidence type="ECO:0000256" key="4">
    <source>
        <dbReference type="ARBA" id="ARBA00022692"/>
    </source>
</evidence>
<keyword evidence="6 8" id="KW-0472">Membrane</keyword>
<dbReference type="Gene3D" id="2.30.30.60">
    <property type="match status" value="1"/>
</dbReference>
<comment type="caution">
    <text evidence="11">The sequence shown here is derived from an EMBL/GenBank/DDBJ whole genome shotgun (WGS) entry which is preliminary data.</text>
</comment>
<comment type="similarity">
    <text evidence="2">Belongs to the MscS (TC 1.A.23) family.</text>
</comment>
<keyword evidence="5 8" id="KW-1133">Transmembrane helix</keyword>
<dbReference type="Gene3D" id="1.10.287.1260">
    <property type="match status" value="1"/>
</dbReference>
<evidence type="ECO:0000313" key="11">
    <source>
        <dbReference type="EMBL" id="OGC81952.1"/>
    </source>
</evidence>
<feature type="transmembrane region" description="Helical" evidence="8">
    <location>
        <begin position="66"/>
        <end position="87"/>
    </location>
</feature>
<evidence type="ECO:0000313" key="12">
    <source>
        <dbReference type="Proteomes" id="UP000177614"/>
    </source>
</evidence>
<dbReference type="PANTHER" id="PTHR30221:SF1">
    <property type="entry name" value="SMALL-CONDUCTANCE MECHANOSENSITIVE CHANNEL"/>
    <property type="match status" value="1"/>
</dbReference>
<organism evidence="11 12">
    <name type="scientific">Candidatus Abawacabacteria bacterium RBG_16_42_10</name>
    <dbReference type="NCBI Taxonomy" id="1817814"/>
    <lineage>
        <taxon>Bacteria</taxon>
        <taxon>Candidatus Abawacaibacteriota</taxon>
    </lineage>
</organism>
<dbReference type="Pfam" id="PF21082">
    <property type="entry name" value="MS_channel_3rd"/>
    <property type="match status" value="1"/>
</dbReference>
<keyword evidence="4 8" id="KW-0812">Transmembrane</keyword>
<dbReference type="EMBL" id="MEWR01000014">
    <property type="protein sequence ID" value="OGC81952.1"/>
    <property type="molecule type" value="Genomic_DNA"/>
</dbReference>
<evidence type="ECO:0000256" key="5">
    <source>
        <dbReference type="ARBA" id="ARBA00022989"/>
    </source>
</evidence>
<evidence type="ECO:0008006" key="13">
    <source>
        <dbReference type="Google" id="ProtNLM"/>
    </source>
</evidence>
<comment type="subcellular location">
    <subcellularLocation>
        <location evidence="1">Cell membrane</location>
        <topology evidence="1">Multi-pass membrane protein</topology>
    </subcellularLocation>
</comment>
<dbReference type="PANTHER" id="PTHR30221">
    <property type="entry name" value="SMALL-CONDUCTANCE MECHANOSENSITIVE CHANNEL"/>
    <property type="match status" value="1"/>
</dbReference>
<dbReference type="InterPro" id="IPR010920">
    <property type="entry name" value="LSM_dom_sf"/>
</dbReference>
<keyword evidence="3" id="KW-1003">Cell membrane</keyword>
<feature type="domain" description="Mechanosensitive ion channel MscS C-terminal" evidence="10">
    <location>
        <begin position="181"/>
        <end position="263"/>
    </location>
</feature>
<dbReference type="STRING" id="1817814.A2V81_03700"/>
<dbReference type="InterPro" id="IPR011066">
    <property type="entry name" value="MscS_channel_C_sf"/>
</dbReference>
<evidence type="ECO:0000256" key="3">
    <source>
        <dbReference type="ARBA" id="ARBA00022475"/>
    </source>
</evidence>
<dbReference type="Gene3D" id="3.30.70.100">
    <property type="match status" value="1"/>
</dbReference>
<dbReference type="Pfam" id="PF00924">
    <property type="entry name" value="MS_channel_2nd"/>
    <property type="match status" value="1"/>
</dbReference>
<reference evidence="11 12" key="1">
    <citation type="journal article" date="2016" name="Nat. Commun.">
        <title>Thousands of microbial genomes shed light on interconnected biogeochemical processes in an aquifer system.</title>
        <authorList>
            <person name="Anantharaman K."/>
            <person name="Brown C.T."/>
            <person name="Hug L.A."/>
            <person name="Sharon I."/>
            <person name="Castelle C.J."/>
            <person name="Probst A.J."/>
            <person name="Thomas B.C."/>
            <person name="Singh A."/>
            <person name="Wilkins M.J."/>
            <person name="Karaoz U."/>
            <person name="Brodie E.L."/>
            <person name="Williams K.H."/>
            <person name="Hubbard S.S."/>
            <person name="Banfield J.F."/>
        </authorList>
    </citation>
    <scope>NUCLEOTIDE SEQUENCE [LARGE SCALE GENOMIC DNA]</scope>
</reference>
<dbReference type="GO" id="GO:0005886">
    <property type="term" value="C:plasma membrane"/>
    <property type="evidence" value="ECO:0007669"/>
    <property type="project" value="UniProtKB-SubCell"/>
</dbReference>
<proteinExistence type="inferred from homology"/>
<dbReference type="InterPro" id="IPR049278">
    <property type="entry name" value="MS_channel_C"/>
</dbReference>
<dbReference type="SUPFAM" id="SSF50182">
    <property type="entry name" value="Sm-like ribonucleoproteins"/>
    <property type="match status" value="1"/>
</dbReference>
<dbReference type="SUPFAM" id="SSF82689">
    <property type="entry name" value="Mechanosensitive channel protein MscS (YggB), C-terminal domain"/>
    <property type="match status" value="1"/>
</dbReference>
<dbReference type="InterPro" id="IPR011014">
    <property type="entry name" value="MscS_channel_TM-2"/>
</dbReference>
<dbReference type="GO" id="GO:0008381">
    <property type="term" value="F:mechanosensitive monoatomic ion channel activity"/>
    <property type="evidence" value="ECO:0007669"/>
    <property type="project" value="InterPro"/>
</dbReference>
<evidence type="ECO:0000259" key="10">
    <source>
        <dbReference type="Pfam" id="PF21082"/>
    </source>
</evidence>
<evidence type="ECO:0000256" key="8">
    <source>
        <dbReference type="SAM" id="Phobius"/>
    </source>
</evidence>
<dbReference type="InterPro" id="IPR023408">
    <property type="entry name" value="MscS_beta-dom_sf"/>
</dbReference>
<feature type="transmembrane region" description="Helical" evidence="8">
    <location>
        <begin position="26"/>
        <end position="46"/>
    </location>
</feature>
<dbReference type="InterPro" id="IPR006685">
    <property type="entry name" value="MscS_channel_2nd"/>
</dbReference>
<protein>
    <recommendedName>
        <fullName evidence="13">Mechanosensitive ion channel protein MscS</fullName>
    </recommendedName>
</protein>
<evidence type="ECO:0000256" key="6">
    <source>
        <dbReference type="ARBA" id="ARBA00023136"/>
    </source>
</evidence>
<evidence type="ECO:0000259" key="9">
    <source>
        <dbReference type="Pfam" id="PF00924"/>
    </source>
</evidence>
<gene>
    <name evidence="11" type="ORF">A2V81_03700</name>
</gene>
<feature type="region of interest" description="Disordered" evidence="7">
    <location>
        <begin position="310"/>
        <end position="329"/>
    </location>
</feature>
<dbReference type="InterPro" id="IPR045275">
    <property type="entry name" value="MscS_archaea/bacteria_type"/>
</dbReference>
<evidence type="ECO:0000256" key="7">
    <source>
        <dbReference type="SAM" id="MobiDB-lite"/>
    </source>
</evidence>
<sequence length="329" mass="35845">MATVTNVQDQTSQGVVDFVSTIVAKVPAFILAVLVFGAAILIAKIVKAWAQRSILKSGSNEGAMSIVGKTAYIGTIVIGLTVALKILEIDISFIVAAMGFGLGFAMKDILENYFSGVLILVQKPFTVGDIIKAGDYVGKVEEIEARATFIRVFDGQRVIIPNSSMISGPVINYSAFPERRVNIDFSVSYDVNLQKVAELVTKLLKSNPKIMQEPAPWVSIGAFGDSNVDLVAHFWVDRSQANWLKLSTDVKRLIKETFEANNITWSYPVVTLNVNRHDSEDLYTVMDKTIPGSDKPPQEMIIPTNIETSSESGMHVEPVAGNDNMSAQG</sequence>
<accession>A0A1F4XJR9</accession>
<dbReference type="SUPFAM" id="SSF82861">
    <property type="entry name" value="Mechanosensitive channel protein MscS (YggB), transmembrane region"/>
    <property type="match status" value="1"/>
</dbReference>
<evidence type="ECO:0000256" key="1">
    <source>
        <dbReference type="ARBA" id="ARBA00004651"/>
    </source>
</evidence>
<name>A0A1F4XJR9_9BACT</name>
<dbReference type="Proteomes" id="UP000177614">
    <property type="component" value="Unassembled WGS sequence"/>
</dbReference>
<evidence type="ECO:0000256" key="2">
    <source>
        <dbReference type="ARBA" id="ARBA00008017"/>
    </source>
</evidence>
<feature type="domain" description="Mechanosensitive ion channel MscS" evidence="9">
    <location>
        <begin position="108"/>
        <end position="174"/>
    </location>
</feature>